<dbReference type="SMART" id="SM00060">
    <property type="entry name" value="FN3"/>
    <property type="match status" value="2"/>
</dbReference>
<comment type="caution">
    <text evidence="2">Lacks conserved residue(s) required for the propagation of feature annotation.</text>
</comment>
<dbReference type="OrthoDB" id="6130204at2759"/>
<evidence type="ECO:0000256" key="1">
    <source>
        <dbReference type="ARBA" id="ARBA00023157"/>
    </source>
</evidence>
<feature type="region of interest" description="Disordered" evidence="3">
    <location>
        <begin position="1"/>
        <end position="22"/>
    </location>
</feature>
<dbReference type="Gene3D" id="2.60.120.290">
    <property type="entry name" value="Spermadhesin, CUB domain"/>
    <property type="match status" value="2"/>
</dbReference>
<evidence type="ECO:0008006" key="9">
    <source>
        <dbReference type="Google" id="ProtNLM"/>
    </source>
</evidence>
<protein>
    <recommendedName>
        <fullName evidence="9">CUBN</fullName>
    </recommendedName>
</protein>
<dbReference type="InterPro" id="IPR000859">
    <property type="entry name" value="CUB_dom"/>
</dbReference>
<keyword evidence="8" id="KW-1185">Reference proteome</keyword>
<dbReference type="GO" id="GO:0004252">
    <property type="term" value="F:serine-type endopeptidase activity"/>
    <property type="evidence" value="ECO:0007669"/>
    <property type="project" value="TreeGrafter"/>
</dbReference>
<dbReference type="PROSITE" id="PS01180">
    <property type="entry name" value="CUB"/>
    <property type="match status" value="2"/>
</dbReference>
<dbReference type="PANTHER" id="PTHR24255:SF31">
    <property type="entry name" value="CUBILIN-LIKE PROTEIN"/>
    <property type="match status" value="1"/>
</dbReference>
<dbReference type="EMBL" id="CACVKT020002156">
    <property type="protein sequence ID" value="CAC5375754.1"/>
    <property type="molecule type" value="Genomic_DNA"/>
</dbReference>
<keyword evidence="1 2" id="KW-1015">Disulfide bond</keyword>
<dbReference type="GO" id="GO:0005615">
    <property type="term" value="C:extracellular space"/>
    <property type="evidence" value="ECO:0007669"/>
    <property type="project" value="TreeGrafter"/>
</dbReference>
<sequence>MERDKNTSGHFPASLPPSPPGNIRIESTGREFLIRWQPPMLMNGEILSYLINYNILPSLKVYTIVVKGNQSFALTPFGDHLGQLFLISLQAENDYGLSKQSIPRYIRAGCGNQLYIGANGTHRVESPLYPHKFHQGVLCVWNIFTNKTHTISIHISDIDFGTDNSGCANNFLMIESDKVKRKICTKTSDIRFEDSDVRIVFQSKIGNVGKGFSILVKTVVKNSKPPVNITLSHLGNVILVTWSPPPGNHLPITSYKLCYKPLPHYSKICIIVLANRGNRFIINTQGHNGQLFLVTMTARIGDVESEFSMNKYLRASCSKSIKVNPRQIINITSPGYSRNYPPGVICQWTVQTADQTPLRIRRIWIDIQNTTACNSDFLKFTSTKIERICGSSRSSSTMIFSNSIAEVTFVSDNTIQGRGFLLQAIGSQHTVKITTTVFPYQHNRPSISTIPSSLSTTSGYQVESTVEELTFPTKKLLSSTFMSIITSSSQRMITSSQRMITSSQRMIASPQNMITSTQNMVTSSQNVDLTPAVDENSTWFNMSSTHTVTSLTGISTSSEQNSNSSKHYMTTSHETHHGFTSSSTVMFDKTIESSTLGSETSIIDNRYSVTPGKEISPTINRANNITEVSRTDLNASHPVYLMLMFMFNYTTGIDLDTKSIVKDLRTELIPFFNNTNYFRDLVVTKWRILRGIVPVQIKVVYNTIDLLDILKSNSTFKLMRHVNHTSFYELMNTNYVWHHNLRLAKASLRKFRKSSNFASQEIKSPCDLIKDVCQNCKTSSNAKHGVLCSFIIPSTTARNILPADTPHASNPIMIILGLSVPIVVLAIFTVGICLRRRNILTNHIVVEGNNNNVPVHDFIRKKRSGNVIMTGFSATKPVKKTKKRGWSLPCRIILEKQKNEHNIEQKTKKLGRFIEDTDTLKERLRVKNRLRRGESF</sequence>
<feature type="compositionally biased region" description="Low complexity" evidence="3">
    <location>
        <begin position="555"/>
        <end position="565"/>
    </location>
</feature>
<evidence type="ECO:0000313" key="8">
    <source>
        <dbReference type="Proteomes" id="UP000507470"/>
    </source>
</evidence>
<feature type="domain" description="CUB" evidence="5">
    <location>
        <begin position="317"/>
        <end position="427"/>
    </location>
</feature>
<reference evidence="7 8" key="1">
    <citation type="submission" date="2020-06" db="EMBL/GenBank/DDBJ databases">
        <authorList>
            <person name="Li R."/>
            <person name="Bekaert M."/>
        </authorList>
    </citation>
    <scope>NUCLEOTIDE SEQUENCE [LARGE SCALE GENOMIC DNA]</scope>
    <source>
        <strain evidence="8">wild</strain>
    </source>
</reference>
<dbReference type="InterPro" id="IPR003961">
    <property type="entry name" value="FN3_dom"/>
</dbReference>
<dbReference type="Gene3D" id="2.60.40.10">
    <property type="entry name" value="Immunoglobulins"/>
    <property type="match status" value="1"/>
</dbReference>
<proteinExistence type="predicted"/>
<dbReference type="SUPFAM" id="SSF49265">
    <property type="entry name" value="Fibronectin type III"/>
    <property type="match status" value="2"/>
</dbReference>
<dbReference type="InterPro" id="IPR013783">
    <property type="entry name" value="Ig-like_fold"/>
</dbReference>
<feature type="region of interest" description="Disordered" evidence="3">
    <location>
        <begin position="554"/>
        <end position="579"/>
    </location>
</feature>
<accession>A0A6J8AXF6</accession>
<evidence type="ECO:0000256" key="4">
    <source>
        <dbReference type="SAM" id="Phobius"/>
    </source>
</evidence>
<organism evidence="7 8">
    <name type="scientific">Mytilus coruscus</name>
    <name type="common">Sea mussel</name>
    <dbReference type="NCBI Taxonomy" id="42192"/>
    <lineage>
        <taxon>Eukaryota</taxon>
        <taxon>Metazoa</taxon>
        <taxon>Spiralia</taxon>
        <taxon>Lophotrochozoa</taxon>
        <taxon>Mollusca</taxon>
        <taxon>Bivalvia</taxon>
        <taxon>Autobranchia</taxon>
        <taxon>Pteriomorphia</taxon>
        <taxon>Mytilida</taxon>
        <taxon>Mytiloidea</taxon>
        <taxon>Mytilidae</taxon>
        <taxon>Mytilinae</taxon>
        <taxon>Mytilus</taxon>
    </lineage>
</organism>
<evidence type="ECO:0000313" key="7">
    <source>
        <dbReference type="EMBL" id="CAC5375754.1"/>
    </source>
</evidence>
<keyword evidence="4" id="KW-0472">Membrane</keyword>
<dbReference type="AlphaFoldDB" id="A0A6J8AXF6"/>
<evidence type="ECO:0000256" key="3">
    <source>
        <dbReference type="SAM" id="MobiDB-lite"/>
    </source>
</evidence>
<evidence type="ECO:0000256" key="2">
    <source>
        <dbReference type="PROSITE-ProRule" id="PRU00059"/>
    </source>
</evidence>
<feature type="disulfide bond" evidence="2">
    <location>
        <begin position="167"/>
        <end position="184"/>
    </location>
</feature>
<dbReference type="Proteomes" id="UP000507470">
    <property type="component" value="Unassembled WGS sequence"/>
</dbReference>
<dbReference type="CDD" id="cd00063">
    <property type="entry name" value="FN3"/>
    <property type="match status" value="2"/>
</dbReference>
<evidence type="ECO:0000259" key="6">
    <source>
        <dbReference type="PROSITE" id="PS50853"/>
    </source>
</evidence>
<feature type="compositionally biased region" description="Polar residues" evidence="3">
    <location>
        <begin position="566"/>
        <end position="579"/>
    </location>
</feature>
<gene>
    <name evidence="7" type="ORF">MCOR_12644</name>
</gene>
<dbReference type="SUPFAM" id="SSF49854">
    <property type="entry name" value="Spermadhesin, CUB domain"/>
    <property type="match status" value="2"/>
</dbReference>
<evidence type="ECO:0000259" key="5">
    <source>
        <dbReference type="PROSITE" id="PS01180"/>
    </source>
</evidence>
<dbReference type="SMART" id="SM00042">
    <property type="entry name" value="CUB"/>
    <property type="match status" value="2"/>
</dbReference>
<dbReference type="PANTHER" id="PTHR24255">
    <property type="entry name" value="COMPLEMENT COMPONENT 1, S SUBCOMPONENT-RELATED"/>
    <property type="match status" value="1"/>
</dbReference>
<dbReference type="InterPro" id="IPR036116">
    <property type="entry name" value="FN3_sf"/>
</dbReference>
<dbReference type="InterPro" id="IPR035914">
    <property type="entry name" value="Sperma_CUB_dom_sf"/>
</dbReference>
<dbReference type="PROSITE" id="PS50853">
    <property type="entry name" value="FN3"/>
    <property type="match status" value="2"/>
</dbReference>
<dbReference type="CDD" id="cd00041">
    <property type="entry name" value="CUB"/>
    <property type="match status" value="2"/>
</dbReference>
<feature type="domain" description="Fibronectin type-III" evidence="6">
    <location>
        <begin position="16"/>
        <end position="111"/>
    </location>
</feature>
<name>A0A6J8AXF6_MYTCO</name>
<keyword evidence="4" id="KW-1133">Transmembrane helix</keyword>
<dbReference type="Pfam" id="PF00431">
    <property type="entry name" value="CUB"/>
    <property type="match status" value="2"/>
</dbReference>
<feature type="domain" description="CUB" evidence="5">
    <location>
        <begin position="110"/>
        <end position="219"/>
    </location>
</feature>
<keyword evidence="4" id="KW-0812">Transmembrane</keyword>
<feature type="transmembrane region" description="Helical" evidence="4">
    <location>
        <begin position="812"/>
        <end position="834"/>
    </location>
</feature>
<feature type="domain" description="Fibronectin type-III" evidence="6">
    <location>
        <begin position="225"/>
        <end position="319"/>
    </location>
</feature>